<feature type="transmembrane region" description="Helical" evidence="1">
    <location>
        <begin position="7"/>
        <end position="24"/>
    </location>
</feature>
<evidence type="ECO:0000313" key="3">
    <source>
        <dbReference type="Proteomes" id="UP000233435"/>
    </source>
</evidence>
<feature type="transmembrane region" description="Helical" evidence="1">
    <location>
        <begin position="52"/>
        <end position="75"/>
    </location>
</feature>
<dbReference type="Proteomes" id="UP000233435">
    <property type="component" value="Unassembled WGS sequence"/>
</dbReference>
<dbReference type="AlphaFoldDB" id="A0A2N3HM46"/>
<proteinExistence type="predicted"/>
<dbReference type="OrthoDB" id="1048788at2"/>
<accession>A0A2N3HM46</accession>
<gene>
    <name evidence="2" type="ORF">CSW08_04625</name>
</gene>
<comment type="caution">
    <text evidence="2">The sequence shown here is derived from an EMBL/GenBank/DDBJ whole genome shotgun (WGS) entry which is preliminary data.</text>
</comment>
<keyword evidence="1" id="KW-0812">Transmembrane</keyword>
<dbReference type="EMBL" id="PJEO01000015">
    <property type="protein sequence ID" value="PKQ46033.1"/>
    <property type="molecule type" value="Genomic_DNA"/>
</dbReference>
<keyword evidence="1" id="KW-0472">Membrane</keyword>
<feature type="transmembrane region" description="Helical" evidence="1">
    <location>
        <begin position="87"/>
        <end position="108"/>
    </location>
</feature>
<dbReference type="InterPro" id="IPR024294">
    <property type="entry name" value="DUF3810"/>
</dbReference>
<name>A0A2N3HM46_9FLAO</name>
<keyword evidence="3" id="KW-1185">Reference proteome</keyword>
<reference evidence="2 3" key="1">
    <citation type="submission" date="2017-12" db="EMBL/GenBank/DDBJ databases">
        <title>Confluentibacter flavum sp. nov., isolated from the saline lake.</title>
        <authorList>
            <person name="Yu L."/>
        </authorList>
    </citation>
    <scope>NUCLEOTIDE SEQUENCE [LARGE SCALE GENOMIC DNA]</scope>
    <source>
        <strain evidence="2 3">3B</strain>
    </source>
</reference>
<dbReference type="RefSeq" id="WP_106658745.1">
    <property type="nucleotide sequence ID" value="NZ_PJEO01000015.1"/>
</dbReference>
<sequence>MLKDKKTILALSIIPQYIIIKWLSRYPEFIEQYYSNGFYQFVSKLFRYTLGWIPFSFGDLVYTCAIIYMLRWFYINRKRLRKDTKQWFVDVFSAVALFYLAFHVLWGMNYYRLPLHKNLNLEADYTTEQLIVVTKKLIEKSNALYSEIKKNDTTKIDLPYSKSDVLGLAPLGYKNLKNVFPDLEYHPKSVKKSLFSYPLTYMGFTGYLNPFTNEAQVDALIPIYLFPTTTSHEIAHQLGYAAENEANFIGCLAAINHDDIYFKYTGYTFALRFCLNEINRRDEDLFNTLLETVNKGILSNFKEVREFMDAYDSPLEPLFKVFYSNFLKANNQAKGMESYSYVVALLVNYFEKESDLIYNE</sequence>
<evidence type="ECO:0000313" key="2">
    <source>
        <dbReference type="EMBL" id="PKQ46033.1"/>
    </source>
</evidence>
<protein>
    <submittedName>
        <fullName evidence="2">DUF3810 domain-containing protein</fullName>
    </submittedName>
</protein>
<evidence type="ECO:0000256" key="1">
    <source>
        <dbReference type="SAM" id="Phobius"/>
    </source>
</evidence>
<keyword evidence="1" id="KW-1133">Transmembrane helix</keyword>
<dbReference type="Pfam" id="PF12725">
    <property type="entry name" value="DUF3810"/>
    <property type="match status" value="1"/>
</dbReference>
<organism evidence="2 3">
    <name type="scientific">Confluentibacter flavum</name>
    <dbReference type="NCBI Taxonomy" id="1909700"/>
    <lineage>
        <taxon>Bacteria</taxon>
        <taxon>Pseudomonadati</taxon>
        <taxon>Bacteroidota</taxon>
        <taxon>Flavobacteriia</taxon>
        <taxon>Flavobacteriales</taxon>
        <taxon>Flavobacteriaceae</taxon>
        <taxon>Confluentibacter</taxon>
    </lineage>
</organism>